<keyword evidence="1" id="KW-1133">Transmembrane helix</keyword>
<dbReference type="Pfam" id="PF02681">
    <property type="entry name" value="DUF212"/>
    <property type="match status" value="1"/>
</dbReference>
<name>A0A9D1R772_9FIRM</name>
<organism evidence="2 3">
    <name type="scientific">Candidatus Acetatifactor stercoripullorum</name>
    <dbReference type="NCBI Taxonomy" id="2838414"/>
    <lineage>
        <taxon>Bacteria</taxon>
        <taxon>Bacillati</taxon>
        <taxon>Bacillota</taxon>
        <taxon>Clostridia</taxon>
        <taxon>Lachnospirales</taxon>
        <taxon>Lachnospiraceae</taxon>
        <taxon>Acetatifactor</taxon>
    </lineage>
</organism>
<sequence>MSFFQELSTNTMFWAAVLSWFAAQLLKTLIHLFLTKKFTAERLVGSGGMPSSHSSTVCSLATAACFEYGAGSFEFTLCFFLAIIVMHDAMGVRWETGIQARLLNNMLKTFEDMGRSELSAQEKLKEFVGHTPLQVLMGALLGILLTVCIYSLLS</sequence>
<keyword evidence="1" id="KW-0812">Transmembrane</keyword>
<dbReference type="InterPro" id="IPR003832">
    <property type="entry name" value="DUF212"/>
</dbReference>
<gene>
    <name evidence="2" type="ORF">H9742_11810</name>
</gene>
<keyword evidence="1" id="KW-0472">Membrane</keyword>
<dbReference type="Proteomes" id="UP000824265">
    <property type="component" value="Unassembled WGS sequence"/>
</dbReference>
<dbReference type="EMBL" id="DXGH01000065">
    <property type="protein sequence ID" value="HIW82179.1"/>
    <property type="molecule type" value="Genomic_DNA"/>
</dbReference>
<protein>
    <submittedName>
        <fullName evidence="2">Divergent PAP2 family protein</fullName>
    </submittedName>
</protein>
<feature type="transmembrane region" description="Helical" evidence="1">
    <location>
        <begin position="133"/>
        <end position="153"/>
    </location>
</feature>
<dbReference type="PANTHER" id="PTHR31446">
    <property type="entry name" value="ACID PHOSPHATASE/VANADIUM-DEPENDENT HALOPEROXIDASE-RELATED PROTEIN"/>
    <property type="match status" value="1"/>
</dbReference>
<proteinExistence type="predicted"/>
<reference evidence="2" key="1">
    <citation type="journal article" date="2021" name="PeerJ">
        <title>Extensive microbial diversity within the chicken gut microbiome revealed by metagenomics and culture.</title>
        <authorList>
            <person name="Gilroy R."/>
            <person name="Ravi A."/>
            <person name="Getino M."/>
            <person name="Pursley I."/>
            <person name="Horton D.L."/>
            <person name="Alikhan N.F."/>
            <person name="Baker D."/>
            <person name="Gharbi K."/>
            <person name="Hall N."/>
            <person name="Watson M."/>
            <person name="Adriaenssens E.M."/>
            <person name="Foster-Nyarko E."/>
            <person name="Jarju S."/>
            <person name="Secka A."/>
            <person name="Antonio M."/>
            <person name="Oren A."/>
            <person name="Chaudhuri R.R."/>
            <person name="La Ragione R."/>
            <person name="Hildebrand F."/>
            <person name="Pallen M.J."/>
        </authorList>
    </citation>
    <scope>NUCLEOTIDE SEQUENCE</scope>
    <source>
        <strain evidence="2">CHK195-6426</strain>
    </source>
</reference>
<comment type="caution">
    <text evidence="2">The sequence shown here is derived from an EMBL/GenBank/DDBJ whole genome shotgun (WGS) entry which is preliminary data.</text>
</comment>
<accession>A0A9D1R772</accession>
<evidence type="ECO:0000313" key="2">
    <source>
        <dbReference type="EMBL" id="HIW82179.1"/>
    </source>
</evidence>
<reference evidence="2" key="2">
    <citation type="submission" date="2021-04" db="EMBL/GenBank/DDBJ databases">
        <authorList>
            <person name="Gilroy R."/>
        </authorList>
    </citation>
    <scope>NUCLEOTIDE SEQUENCE</scope>
    <source>
        <strain evidence="2">CHK195-6426</strain>
    </source>
</reference>
<evidence type="ECO:0000313" key="3">
    <source>
        <dbReference type="Proteomes" id="UP000824265"/>
    </source>
</evidence>
<dbReference type="AlphaFoldDB" id="A0A9D1R772"/>
<evidence type="ECO:0000256" key="1">
    <source>
        <dbReference type="SAM" id="Phobius"/>
    </source>
</evidence>
<dbReference type="PANTHER" id="PTHR31446:SF29">
    <property type="entry name" value="ACID PHOSPHATASE_VANADIUM-DEPENDENT HALOPEROXIDASE-RELATED PROTEIN"/>
    <property type="match status" value="1"/>
</dbReference>
<feature type="transmembrane region" description="Helical" evidence="1">
    <location>
        <begin position="12"/>
        <end position="34"/>
    </location>
</feature>